<dbReference type="CDD" id="cd01029">
    <property type="entry name" value="TOPRIM_primases"/>
    <property type="match status" value="1"/>
</dbReference>
<dbReference type="InterPro" id="IPR034154">
    <property type="entry name" value="TOPRIM_DnaG/twinkle"/>
</dbReference>
<reference evidence="1 2" key="1">
    <citation type="submission" date="2015-07" db="EMBL/GenBank/DDBJ databases">
        <title>Bateriophages against Dickeya spp. of Phalaenopsis orchids.</title>
        <authorList>
            <person name="Dreo T."/>
            <person name="Naglic T."/>
            <person name="Alic S."/>
            <person name="Peterka M."/>
            <person name="Ravnikar M."/>
        </authorList>
    </citation>
    <scope>NUCLEOTIDE SEQUENCE [LARGE SCALE GENOMIC DNA]</scope>
</reference>
<keyword evidence="2" id="KW-1185">Reference proteome</keyword>
<organism evidence="1 2">
    <name type="scientific">Dickeya phage BF25/12</name>
    <dbReference type="NCBI Taxonomy" id="1698708"/>
    <lineage>
        <taxon>Viruses</taxon>
        <taxon>Duplodnaviria</taxon>
        <taxon>Heunggongvirae</taxon>
        <taxon>Uroviricota</taxon>
        <taxon>Caudoviricetes</taxon>
        <taxon>Autographivirales</taxon>
        <taxon>Autoscriptoviridae</taxon>
        <taxon>Corkvirinae</taxon>
        <taxon>Stompvirus</taxon>
        <taxon>Stompvirus BF2512</taxon>
    </lineage>
</organism>
<proteinExistence type="predicted"/>
<dbReference type="EMBL" id="KT240186">
    <property type="protein sequence ID" value="ALA46477.1"/>
    <property type="molecule type" value="Genomic_DNA"/>
</dbReference>
<gene>
    <name evidence="1" type="ORF">BF2512_20</name>
</gene>
<dbReference type="SUPFAM" id="SSF56731">
    <property type="entry name" value="DNA primase core"/>
    <property type="match status" value="1"/>
</dbReference>
<sequence>MIPANEWLHLAKRLAIGQKRRVRHNLEKDCAMDVFNNGDSWTCFCHRCHDHGWVPKEHQQLNVQRVDENRVSPVPADSLHLSQASAYEQKRIWELLTEKGCPPGVIPEEHVWYSRSSNRILLRQGLQGLGRALSPQQQPKWLMYGDWWNRPRIWWTRYRDAGPMVLVEDALSSYKVAKAVQHYAPESSVSVAAVLGTVATSASLRWIAGRDVLCMFDGDEAGRVASEELRKRLAVFGGRFVDIRPERGDPKNLSLEEIQCRLLTTLSLLNQ</sequence>
<evidence type="ECO:0000313" key="1">
    <source>
        <dbReference type="EMBL" id="ALA46477.1"/>
    </source>
</evidence>
<evidence type="ECO:0000313" key="2">
    <source>
        <dbReference type="Proteomes" id="UP000223907"/>
    </source>
</evidence>
<name>A0A219MH02_9CAUD</name>
<dbReference type="Proteomes" id="UP000223907">
    <property type="component" value="Segment"/>
</dbReference>
<accession>A0A219MH02</accession>
<protein>
    <submittedName>
        <fullName evidence="1">Putative DNA primase</fullName>
    </submittedName>
</protein>